<sequence length="112" mass="11656">MRCRGRTGAGHAAEAGVLGPARKPGRSLGDAGQGNDAASDSTVPPAQVLRSRTPAAWPYRLVQTTGTGAWFPSSRCPLRPSVVCVVSELSGVDLAPRTRSEPRLEVIPGPAR</sequence>
<gene>
    <name evidence="2" type="ORF">GCM10009864_23490</name>
</gene>
<dbReference type="EMBL" id="BAAARK010000006">
    <property type="protein sequence ID" value="GAA2656748.1"/>
    <property type="molecule type" value="Genomic_DNA"/>
</dbReference>
<evidence type="ECO:0000313" key="3">
    <source>
        <dbReference type="Proteomes" id="UP001500994"/>
    </source>
</evidence>
<reference evidence="2 3" key="1">
    <citation type="journal article" date="2019" name="Int. J. Syst. Evol. Microbiol.">
        <title>The Global Catalogue of Microorganisms (GCM) 10K type strain sequencing project: providing services to taxonomists for standard genome sequencing and annotation.</title>
        <authorList>
            <consortium name="The Broad Institute Genomics Platform"/>
            <consortium name="The Broad Institute Genome Sequencing Center for Infectious Disease"/>
            <person name="Wu L."/>
            <person name="Ma J."/>
        </authorList>
    </citation>
    <scope>NUCLEOTIDE SEQUENCE [LARGE SCALE GENOMIC DNA]</scope>
    <source>
        <strain evidence="2 3">JCM 16374</strain>
    </source>
</reference>
<evidence type="ECO:0000256" key="1">
    <source>
        <dbReference type="SAM" id="MobiDB-lite"/>
    </source>
</evidence>
<protein>
    <submittedName>
        <fullName evidence="2">Uncharacterized protein</fullName>
    </submittedName>
</protein>
<name>A0ABN3RNF4_9ACTN</name>
<accession>A0ABN3RNF4</accession>
<proteinExistence type="predicted"/>
<dbReference type="Proteomes" id="UP001500994">
    <property type="component" value="Unassembled WGS sequence"/>
</dbReference>
<keyword evidence="3" id="KW-1185">Reference proteome</keyword>
<evidence type="ECO:0000313" key="2">
    <source>
        <dbReference type="EMBL" id="GAA2656748.1"/>
    </source>
</evidence>
<organism evidence="2 3">
    <name type="scientific">Streptomyces lunalinharesii</name>
    <dbReference type="NCBI Taxonomy" id="333384"/>
    <lineage>
        <taxon>Bacteria</taxon>
        <taxon>Bacillati</taxon>
        <taxon>Actinomycetota</taxon>
        <taxon>Actinomycetes</taxon>
        <taxon>Kitasatosporales</taxon>
        <taxon>Streptomycetaceae</taxon>
        <taxon>Streptomyces</taxon>
    </lineage>
</organism>
<comment type="caution">
    <text evidence="2">The sequence shown here is derived from an EMBL/GenBank/DDBJ whole genome shotgun (WGS) entry which is preliminary data.</text>
</comment>
<feature type="region of interest" description="Disordered" evidence="1">
    <location>
        <begin position="1"/>
        <end position="50"/>
    </location>
</feature>